<keyword evidence="2" id="KW-0812">Transmembrane</keyword>
<evidence type="ECO:0000256" key="2">
    <source>
        <dbReference type="SAM" id="Phobius"/>
    </source>
</evidence>
<organism evidence="6">
    <name type="scientific">Anisakis simplex</name>
    <name type="common">Herring worm</name>
    <dbReference type="NCBI Taxonomy" id="6269"/>
    <lineage>
        <taxon>Eukaryota</taxon>
        <taxon>Metazoa</taxon>
        <taxon>Ecdysozoa</taxon>
        <taxon>Nematoda</taxon>
        <taxon>Chromadorea</taxon>
        <taxon>Rhabditida</taxon>
        <taxon>Spirurina</taxon>
        <taxon>Ascaridomorpha</taxon>
        <taxon>Ascaridoidea</taxon>
        <taxon>Anisakidae</taxon>
        <taxon>Anisakis</taxon>
        <taxon>Anisakis simplex complex</taxon>
    </lineage>
</organism>
<feature type="transmembrane region" description="Helical" evidence="2">
    <location>
        <begin position="22"/>
        <end position="42"/>
    </location>
</feature>
<dbReference type="WBParaSite" id="ASIM_0000098701-mRNA-1">
    <property type="protein sequence ID" value="ASIM_0000098701-mRNA-1"/>
    <property type="gene ID" value="ASIM_0000098701"/>
</dbReference>
<feature type="region of interest" description="Disordered" evidence="1">
    <location>
        <begin position="142"/>
        <end position="199"/>
    </location>
</feature>
<feature type="domain" description="7TM GPCR serpentine receptor class x (Srx)" evidence="3">
    <location>
        <begin position="2"/>
        <end position="119"/>
    </location>
</feature>
<keyword evidence="5" id="KW-1185">Reference proteome</keyword>
<dbReference type="EMBL" id="UYRR01000755">
    <property type="protein sequence ID" value="VDK18189.1"/>
    <property type="molecule type" value="Genomic_DNA"/>
</dbReference>
<evidence type="ECO:0000259" key="3">
    <source>
        <dbReference type="Pfam" id="PF10328"/>
    </source>
</evidence>
<evidence type="ECO:0000313" key="6">
    <source>
        <dbReference type="WBParaSite" id="ASIM_0000098701-mRNA-1"/>
    </source>
</evidence>
<evidence type="ECO:0000256" key="1">
    <source>
        <dbReference type="SAM" id="MobiDB-lite"/>
    </source>
</evidence>
<accession>A0A0M3J0F0</accession>
<keyword evidence="2" id="KW-0472">Membrane</keyword>
<dbReference type="Proteomes" id="UP000267096">
    <property type="component" value="Unassembled WGS sequence"/>
</dbReference>
<feature type="compositionally biased region" description="Basic and acidic residues" evidence="1">
    <location>
        <begin position="186"/>
        <end position="199"/>
    </location>
</feature>
<proteinExistence type="predicted"/>
<dbReference type="PANTHER" id="PTHR23017:SF3">
    <property type="entry name" value="G-PROTEIN COUPLED RECEPTORS FAMILY 1 PROFILE DOMAIN-CONTAINING PROTEIN"/>
    <property type="match status" value="1"/>
</dbReference>
<dbReference type="AlphaFoldDB" id="A0A0M3J0F0"/>
<reference evidence="4 5" key="2">
    <citation type="submission" date="2018-11" db="EMBL/GenBank/DDBJ databases">
        <authorList>
            <consortium name="Pathogen Informatics"/>
        </authorList>
    </citation>
    <scope>NUCLEOTIDE SEQUENCE [LARGE SCALE GENOMIC DNA]</scope>
</reference>
<protein>
    <submittedName>
        <fullName evidence="6">7TM_GPCR_Srx domain-containing protein</fullName>
    </submittedName>
</protein>
<dbReference type="Pfam" id="PF10328">
    <property type="entry name" value="7TM_GPCR_Srx"/>
    <property type="match status" value="1"/>
</dbReference>
<reference evidence="6" key="1">
    <citation type="submission" date="2017-02" db="UniProtKB">
        <authorList>
            <consortium name="WormBaseParasite"/>
        </authorList>
    </citation>
    <scope>IDENTIFICATION</scope>
</reference>
<evidence type="ECO:0000313" key="4">
    <source>
        <dbReference type="EMBL" id="VDK18189.1"/>
    </source>
</evidence>
<keyword evidence="2" id="KW-1133">Transmembrane helix</keyword>
<feature type="transmembrane region" description="Helical" evidence="2">
    <location>
        <begin position="72"/>
        <end position="93"/>
    </location>
</feature>
<sequence>MYIWNYSPTSCGRVISTMIELALNLFAVFFIISMDTFIFFKFRRMNKALRKSGACPISVTEQQQRRKRENRFFVQACCSESLYLFAFTCFYGSTLLPYSKWGLFGLTTMIWELFHTFDGEGARAFFKQFGNALLGKQNKELNQTEEESTMNPLSEESDTVSMPIDSSSVIDGDEPPSQVNQAKATTNHEDGQNDEDRFETSIDEPVKAFRRRILKLYFEFIKLHIC</sequence>
<dbReference type="InterPro" id="IPR019430">
    <property type="entry name" value="7TM_GPCR_serpentine_rcpt_Srx"/>
</dbReference>
<evidence type="ECO:0000313" key="5">
    <source>
        <dbReference type="Proteomes" id="UP000267096"/>
    </source>
</evidence>
<gene>
    <name evidence="4" type="ORF">ASIM_LOCUS883</name>
</gene>
<dbReference type="PANTHER" id="PTHR23017">
    <property type="entry name" value="SERPENTINE RECEPTOR, CLASS X"/>
    <property type="match status" value="1"/>
</dbReference>
<name>A0A0M3J0F0_ANISI</name>
<dbReference type="OrthoDB" id="5874085at2759"/>